<proteinExistence type="predicted"/>
<evidence type="ECO:0000313" key="2">
    <source>
        <dbReference type="EMBL" id="CAH3129739.1"/>
    </source>
</evidence>
<keyword evidence="3" id="KW-1185">Reference proteome</keyword>
<dbReference type="Gene3D" id="3.50.4.10">
    <property type="entry name" value="Hepatocyte Growth Factor"/>
    <property type="match status" value="1"/>
</dbReference>
<evidence type="ECO:0000313" key="3">
    <source>
        <dbReference type="Proteomes" id="UP001159405"/>
    </source>
</evidence>
<comment type="caution">
    <text evidence="2">The sequence shown here is derived from an EMBL/GenBank/DDBJ whole genome shotgun (WGS) entry which is preliminary data.</text>
</comment>
<feature type="non-terminal residue" evidence="2">
    <location>
        <position position="1"/>
    </location>
</feature>
<reference evidence="2 3" key="1">
    <citation type="submission" date="2022-05" db="EMBL/GenBank/DDBJ databases">
        <authorList>
            <consortium name="Genoscope - CEA"/>
            <person name="William W."/>
        </authorList>
    </citation>
    <scope>NUCLEOTIDE SEQUENCE [LARGE SCALE GENOMIC DNA]</scope>
</reference>
<dbReference type="EMBL" id="CALNXK010000047">
    <property type="protein sequence ID" value="CAH3129739.1"/>
    <property type="molecule type" value="Genomic_DNA"/>
</dbReference>
<sequence length="339" mass="38004">LYINYFHALNVPDSNSEKLVPTFEYFQGNVAEGRNRWIVLTFIAFIHISKYNAQLQRGEQEHLQFANFKEFLKHMLKISQVLSTVNVIDSTDCAFQCLANVACLSFNFAILPNSRSTLHVCHLLSTDKYNHSSAFVRSDQFHHFTIASPCDSSPCQDGGPCRPLYDKNDFVCEAHYLNASLESYGPLSYFIPVSGWFKINTEVVCFGARNNSYGKFRIHKAGNISAFKLAHRSGSVSCLPGADKGTNWGCSHPLYIGQICTHITDASNVRIVNVSDSVHGCYQLPGFAHNSSEIELSLSSPVGVRAGQEFRIWYAEDLKNLNDDDNAFNKSCVDVYGFY</sequence>
<gene>
    <name evidence="2" type="ORF">PLOB_00034263</name>
</gene>
<dbReference type="SUPFAM" id="SSF57414">
    <property type="entry name" value="Hairpin loop containing domain-like"/>
    <property type="match status" value="1"/>
</dbReference>
<feature type="domain" description="Apple" evidence="1">
    <location>
        <begin position="80"/>
        <end position="141"/>
    </location>
</feature>
<accession>A0ABN8P488</accession>
<dbReference type="Pfam" id="PF00024">
    <property type="entry name" value="PAN_1"/>
    <property type="match status" value="1"/>
</dbReference>
<dbReference type="Proteomes" id="UP001159405">
    <property type="component" value="Unassembled WGS sequence"/>
</dbReference>
<dbReference type="InterPro" id="IPR003609">
    <property type="entry name" value="Pan_app"/>
</dbReference>
<evidence type="ECO:0000259" key="1">
    <source>
        <dbReference type="Pfam" id="PF00024"/>
    </source>
</evidence>
<protein>
    <recommendedName>
        <fullName evidence="1">Apple domain-containing protein</fullName>
    </recommendedName>
</protein>
<name>A0ABN8P488_9CNID</name>
<organism evidence="2 3">
    <name type="scientific">Porites lobata</name>
    <dbReference type="NCBI Taxonomy" id="104759"/>
    <lineage>
        <taxon>Eukaryota</taxon>
        <taxon>Metazoa</taxon>
        <taxon>Cnidaria</taxon>
        <taxon>Anthozoa</taxon>
        <taxon>Hexacorallia</taxon>
        <taxon>Scleractinia</taxon>
        <taxon>Fungiina</taxon>
        <taxon>Poritidae</taxon>
        <taxon>Porites</taxon>
    </lineage>
</organism>